<evidence type="ECO:0000256" key="3">
    <source>
        <dbReference type="SAM" id="MobiDB-lite"/>
    </source>
</evidence>
<dbReference type="SMART" id="SM00364">
    <property type="entry name" value="LRR_BAC"/>
    <property type="match status" value="5"/>
</dbReference>
<feature type="region of interest" description="Disordered" evidence="3">
    <location>
        <begin position="402"/>
        <end position="429"/>
    </location>
</feature>
<protein>
    <submittedName>
        <fullName evidence="4">Uncharacterized protein</fullName>
    </submittedName>
</protein>
<organism evidence="4 5">
    <name type="scientific">Apolygus lucorum</name>
    <name type="common">Small green plant bug</name>
    <name type="synonym">Lygocoris lucorum</name>
    <dbReference type="NCBI Taxonomy" id="248454"/>
    <lineage>
        <taxon>Eukaryota</taxon>
        <taxon>Metazoa</taxon>
        <taxon>Ecdysozoa</taxon>
        <taxon>Arthropoda</taxon>
        <taxon>Hexapoda</taxon>
        <taxon>Insecta</taxon>
        <taxon>Pterygota</taxon>
        <taxon>Neoptera</taxon>
        <taxon>Paraneoptera</taxon>
        <taxon>Hemiptera</taxon>
        <taxon>Heteroptera</taxon>
        <taxon>Panheteroptera</taxon>
        <taxon>Cimicomorpha</taxon>
        <taxon>Miridae</taxon>
        <taxon>Mirini</taxon>
        <taxon>Apolygus</taxon>
    </lineage>
</organism>
<proteinExistence type="predicted"/>
<dbReference type="PRINTS" id="PR00019">
    <property type="entry name" value="LEURICHRPT"/>
</dbReference>
<dbReference type="Pfam" id="PF13855">
    <property type="entry name" value="LRR_8"/>
    <property type="match status" value="1"/>
</dbReference>
<dbReference type="PANTHER" id="PTHR48051:SF46">
    <property type="entry name" value="LEUCINE RICH REPEAT-CONTAINING DOMAIN PROTEIN"/>
    <property type="match status" value="1"/>
</dbReference>
<reference evidence="4" key="1">
    <citation type="journal article" date="2021" name="Mol. Ecol. Resour.">
        <title>Apolygus lucorum genome provides insights into omnivorousness and mesophyll feeding.</title>
        <authorList>
            <person name="Liu Y."/>
            <person name="Liu H."/>
            <person name="Wang H."/>
            <person name="Huang T."/>
            <person name="Liu B."/>
            <person name="Yang B."/>
            <person name="Yin L."/>
            <person name="Li B."/>
            <person name="Zhang Y."/>
            <person name="Zhang S."/>
            <person name="Jiang F."/>
            <person name="Zhang X."/>
            <person name="Ren Y."/>
            <person name="Wang B."/>
            <person name="Wang S."/>
            <person name="Lu Y."/>
            <person name="Wu K."/>
            <person name="Fan W."/>
            <person name="Wang G."/>
        </authorList>
    </citation>
    <scope>NUCLEOTIDE SEQUENCE</scope>
    <source>
        <strain evidence="4">12Hb</strain>
    </source>
</reference>
<dbReference type="SMART" id="SM00369">
    <property type="entry name" value="LRR_TYP"/>
    <property type="match status" value="5"/>
</dbReference>
<accession>A0A8S9WZW2</accession>
<dbReference type="InterPro" id="IPR050216">
    <property type="entry name" value="LRR_domain-containing"/>
</dbReference>
<evidence type="ECO:0000313" key="5">
    <source>
        <dbReference type="Proteomes" id="UP000466442"/>
    </source>
</evidence>
<dbReference type="Gene3D" id="3.80.10.10">
    <property type="entry name" value="Ribonuclease Inhibitor"/>
    <property type="match status" value="2"/>
</dbReference>
<sequence length="528" mass="59367">MNTTLHVVVSNPEVALLGQIPEKTGKNLTELHLSGQGLKSFPETDDLPGLLSLDLSHNQIPEVPSKLRSSTHLRLLNLSHNRLTELPKVLLEGLAVLKILNVSFNTLNILPRPACVQHLEELTARSCHLIEFPPWILYERHCIETLDLSINPIFDRYLPEERLVYHSSVRSLKKINLSNTYACERIKTLFAQFTGLEHVDVGNNYGLKYVNRILSCQELVGGPSLKIFKAVDVGLATNPGLESCSQLEVINLSRNPMSWINSDFVVNSLRIAVLPYCYICTLPDNFGDLINLEYLNLSNNDLSLLPASFNKLTRLKHVDLYHNSFSEFPAELQSLTQITCMDVCSNYFEPSSHPLGDDTTCYEELRRALRATLAEERSSGGLAKPTNDVYLSDDGSGKYKKYASSSSSIVDSDEENEDQPQRPVFIRPLPVSQPDEDWEVLEPPIFQSDDHFSDRGLQHPFVPEFSGSSDLNLHFMQYLQLVPDLEQISPRGSLMTEQYSACHADHHLMVRLPTSGSSVPLPVHPWIL</sequence>
<keyword evidence="1" id="KW-0433">Leucine-rich repeat</keyword>
<dbReference type="Pfam" id="PF12799">
    <property type="entry name" value="LRR_4"/>
    <property type="match status" value="1"/>
</dbReference>
<dbReference type="InterPro" id="IPR003591">
    <property type="entry name" value="Leu-rich_rpt_typical-subtyp"/>
</dbReference>
<dbReference type="PROSITE" id="PS51450">
    <property type="entry name" value="LRR"/>
    <property type="match status" value="3"/>
</dbReference>
<dbReference type="PANTHER" id="PTHR48051">
    <property type="match status" value="1"/>
</dbReference>
<keyword evidence="5" id="KW-1185">Reference proteome</keyword>
<name>A0A8S9WZW2_APOLU</name>
<dbReference type="Proteomes" id="UP000466442">
    <property type="component" value="Linkage Group LG12"/>
</dbReference>
<dbReference type="GO" id="GO:0005737">
    <property type="term" value="C:cytoplasm"/>
    <property type="evidence" value="ECO:0007669"/>
    <property type="project" value="TreeGrafter"/>
</dbReference>
<dbReference type="OrthoDB" id="2021138at2759"/>
<evidence type="ECO:0000256" key="2">
    <source>
        <dbReference type="ARBA" id="ARBA00022737"/>
    </source>
</evidence>
<dbReference type="SUPFAM" id="SSF52058">
    <property type="entry name" value="L domain-like"/>
    <property type="match status" value="1"/>
</dbReference>
<dbReference type="InterPro" id="IPR025875">
    <property type="entry name" value="Leu-rich_rpt_4"/>
</dbReference>
<keyword evidence="2" id="KW-0677">Repeat</keyword>
<evidence type="ECO:0000256" key="1">
    <source>
        <dbReference type="ARBA" id="ARBA00022614"/>
    </source>
</evidence>
<comment type="caution">
    <text evidence="4">The sequence shown here is derived from an EMBL/GenBank/DDBJ whole genome shotgun (WGS) entry which is preliminary data.</text>
</comment>
<gene>
    <name evidence="4" type="ORF">GE061_004621</name>
</gene>
<dbReference type="InterPro" id="IPR001611">
    <property type="entry name" value="Leu-rich_rpt"/>
</dbReference>
<dbReference type="AlphaFoldDB" id="A0A8S9WZW2"/>
<evidence type="ECO:0000313" key="4">
    <source>
        <dbReference type="EMBL" id="KAF6202223.1"/>
    </source>
</evidence>
<dbReference type="EMBL" id="WIXP02000012">
    <property type="protein sequence ID" value="KAF6202223.1"/>
    <property type="molecule type" value="Genomic_DNA"/>
</dbReference>
<dbReference type="InterPro" id="IPR032675">
    <property type="entry name" value="LRR_dom_sf"/>
</dbReference>